<organism evidence="1 2">
    <name type="scientific">Dipteronia dyeriana</name>
    <dbReference type="NCBI Taxonomy" id="168575"/>
    <lineage>
        <taxon>Eukaryota</taxon>
        <taxon>Viridiplantae</taxon>
        <taxon>Streptophyta</taxon>
        <taxon>Embryophyta</taxon>
        <taxon>Tracheophyta</taxon>
        <taxon>Spermatophyta</taxon>
        <taxon>Magnoliopsida</taxon>
        <taxon>eudicotyledons</taxon>
        <taxon>Gunneridae</taxon>
        <taxon>Pentapetalae</taxon>
        <taxon>rosids</taxon>
        <taxon>malvids</taxon>
        <taxon>Sapindales</taxon>
        <taxon>Sapindaceae</taxon>
        <taxon>Hippocastanoideae</taxon>
        <taxon>Acereae</taxon>
        <taxon>Dipteronia</taxon>
    </lineage>
</organism>
<dbReference type="AlphaFoldDB" id="A0AAD9U1Q4"/>
<dbReference type="Proteomes" id="UP001280121">
    <property type="component" value="Unassembled WGS sequence"/>
</dbReference>
<dbReference type="PANTHER" id="PTHR46250:SF15">
    <property type="entry name" value="OS01G0523800 PROTEIN"/>
    <property type="match status" value="1"/>
</dbReference>
<accession>A0AAD9U1Q4</accession>
<gene>
    <name evidence="1" type="ORF">Ddye_021479</name>
</gene>
<comment type="caution">
    <text evidence="1">The sequence shown here is derived from an EMBL/GenBank/DDBJ whole genome shotgun (WGS) entry which is preliminary data.</text>
</comment>
<name>A0AAD9U1Q4_9ROSI</name>
<proteinExistence type="predicted"/>
<keyword evidence="2" id="KW-1185">Reference proteome</keyword>
<dbReference type="EMBL" id="JANJYI010000006">
    <property type="protein sequence ID" value="KAK2646284.1"/>
    <property type="molecule type" value="Genomic_DNA"/>
</dbReference>
<sequence length="114" mass="13140">MDARGCIQINEQERRGNKRVWVKEEEEASLGIMDEIEAYGGCVDCGSFKVRTPKHIELRLATILPNCSLRATPKIDSKLKTWKKQYGVIYDMINISWVGWHSVRKCVEVDRNEA</sequence>
<dbReference type="PANTHER" id="PTHR46250">
    <property type="entry name" value="MYB/SANT-LIKE DNA-BINDING DOMAIN PROTEIN-RELATED"/>
    <property type="match status" value="1"/>
</dbReference>
<evidence type="ECO:0000313" key="1">
    <source>
        <dbReference type="EMBL" id="KAK2646284.1"/>
    </source>
</evidence>
<protein>
    <submittedName>
        <fullName evidence="1">Uncharacterized protein</fullName>
    </submittedName>
</protein>
<reference evidence="1" key="1">
    <citation type="journal article" date="2023" name="Plant J.">
        <title>Genome sequences and population genomics provide insights into the demographic history, inbreeding, and mutation load of two 'living fossil' tree species of Dipteronia.</title>
        <authorList>
            <person name="Feng Y."/>
            <person name="Comes H.P."/>
            <person name="Chen J."/>
            <person name="Zhu S."/>
            <person name="Lu R."/>
            <person name="Zhang X."/>
            <person name="Li P."/>
            <person name="Qiu J."/>
            <person name="Olsen K.M."/>
            <person name="Qiu Y."/>
        </authorList>
    </citation>
    <scope>NUCLEOTIDE SEQUENCE</scope>
    <source>
        <strain evidence="1">KIB01</strain>
    </source>
</reference>
<evidence type="ECO:0000313" key="2">
    <source>
        <dbReference type="Proteomes" id="UP001280121"/>
    </source>
</evidence>